<gene>
    <name evidence="2" type="ORF">SAMN05660703_2940</name>
</gene>
<accession>A0A1W2CET6</accession>
<dbReference type="OrthoDB" id="1420424at2"/>
<evidence type="ECO:0008006" key="4">
    <source>
        <dbReference type="Google" id="ProtNLM"/>
    </source>
</evidence>
<dbReference type="EMBL" id="FWXO01000006">
    <property type="protein sequence ID" value="SMC83777.1"/>
    <property type="molecule type" value="Genomic_DNA"/>
</dbReference>
<dbReference type="STRING" id="504486.SAMN05660703_2940"/>
<dbReference type="RefSeq" id="WP_084062799.1">
    <property type="nucleotide sequence ID" value="NZ_FWXO01000006.1"/>
</dbReference>
<keyword evidence="3" id="KW-1185">Reference proteome</keyword>
<organism evidence="2 3">
    <name type="scientific">Cellulophaga tyrosinoxydans</name>
    <dbReference type="NCBI Taxonomy" id="504486"/>
    <lineage>
        <taxon>Bacteria</taxon>
        <taxon>Pseudomonadati</taxon>
        <taxon>Bacteroidota</taxon>
        <taxon>Flavobacteriia</taxon>
        <taxon>Flavobacteriales</taxon>
        <taxon>Flavobacteriaceae</taxon>
        <taxon>Cellulophaga</taxon>
    </lineage>
</organism>
<protein>
    <recommendedName>
        <fullName evidence="4">Adhesin domain-containing protein</fullName>
    </recommendedName>
</protein>
<evidence type="ECO:0000313" key="3">
    <source>
        <dbReference type="Proteomes" id="UP000192360"/>
    </source>
</evidence>
<proteinExistence type="predicted"/>
<dbReference type="Proteomes" id="UP000192360">
    <property type="component" value="Unassembled WGS sequence"/>
</dbReference>
<feature type="compositionally biased region" description="Basic and acidic residues" evidence="1">
    <location>
        <begin position="197"/>
        <end position="214"/>
    </location>
</feature>
<dbReference type="AlphaFoldDB" id="A0A1W2CET6"/>
<feature type="region of interest" description="Disordered" evidence="1">
    <location>
        <begin position="194"/>
        <end position="215"/>
    </location>
</feature>
<evidence type="ECO:0000256" key="1">
    <source>
        <dbReference type="SAM" id="MobiDB-lite"/>
    </source>
</evidence>
<name>A0A1W2CET6_9FLAO</name>
<evidence type="ECO:0000313" key="2">
    <source>
        <dbReference type="EMBL" id="SMC83777.1"/>
    </source>
</evidence>
<sequence length="497" mass="56708">MKQQLVYKLVSIVFFLGISGNAQKQIKTFNEIFNVNDNAVLNINTTHTDIEFETWNKNQIAIEVVIEIEGASSKEMEAYFKQNEIKITGNSRQIDVTTGVENTWFFKHSTGGFTNSWNNEAIVIPEITAIPEIDFLDFVIDSIQMPPVPPMPVPDFDYDAFQKEGDAYLKKWQKEFDTNFGEDFEKKMADWQMKAEQASKAHHEKSRKQSEKASKQRIIAYEQAKADRKEAIHERRPAMQERQQALQTRLKENAEERRLQFLIRNGDTISKQISRSFVNSPNVYYINANGDGKSEKVKVKKNIKIKMPKSATIKMNVRHGEVKLAENTRNMNAKLSYSDLIALTIDGDKTEIDASYSPVNVQNWNYGKLKVNYSDNVDLKKVNSLTLNSNSSEVNIEHLLKNILVENNFGALSIQQVSKDFSSINVSMKNGELYCKLPSIPFVLQANGENSKFTAPSSLKLNKTKNQNTVLYKGYNQYKTADKSILITSKYSDVVLE</sequence>
<reference evidence="2 3" key="1">
    <citation type="submission" date="2017-04" db="EMBL/GenBank/DDBJ databases">
        <authorList>
            <person name="Afonso C.L."/>
            <person name="Miller P.J."/>
            <person name="Scott M.A."/>
            <person name="Spackman E."/>
            <person name="Goraichik I."/>
            <person name="Dimitrov K.M."/>
            <person name="Suarez D.L."/>
            <person name="Swayne D.E."/>
        </authorList>
    </citation>
    <scope>NUCLEOTIDE SEQUENCE [LARGE SCALE GENOMIC DNA]</scope>
    <source>
        <strain evidence="2 3">DSM 21164</strain>
    </source>
</reference>